<dbReference type="GO" id="GO:0004766">
    <property type="term" value="F:spermidine synthase activity"/>
    <property type="evidence" value="ECO:0007669"/>
    <property type="project" value="UniProtKB-UniRule"/>
</dbReference>
<evidence type="ECO:0000256" key="3">
    <source>
        <dbReference type="ARBA" id="ARBA00023115"/>
    </source>
</evidence>
<feature type="transmembrane region" description="Helical" evidence="4">
    <location>
        <begin position="68"/>
        <end position="88"/>
    </location>
</feature>
<keyword evidence="2 4" id="KW-0808">Transferase</keyword>
<evidence type="ECO:0000256" key="1">
    <source>
        <dbReference type="ARBA" id="ARBA00007867"/>
    </source>
</evidence>
<dbReference type="EC" id="2.5.1.16" evidence="4"/>
<gene>
    <name evidence="4" type="primary">speE</name>
    <name evidence="7" type="ORF">ENW73_07400</name>
</gene>
<dbReference type="InterPro" id="IPR029063">
    <property type="entry name" value="SAM-dependent_MTases_sf"/>
</dbReference>
<dbReference type="InterPro" id="IPR001045">
    <property type="entry name" value="Spermi_synthase"/>
</dbReference>
<feature type="binding site" evidence="4">
    <location>
        <begin position="355"/>
        <end position="356"/>
    </location>
    <ligand>
        <name>S-methyl-5'-thioadenosine</name>
        <dbReference type="ChEBI" id="CHEBI:17509"/>
    </ligand>
</feature>
<evidence type="ECO:0000256" key="2">
    <source>
        <dbReference type="ARBA" id="ARBA00022679"/>
    </source>
</evidence>
<comment type="caution">
    <text evidence="7">The sequence shown here is derived from an EMBL/GenBank/DDBJ whole genome shotgun (WGS) entry which is preliminary data.</text>
</comment>
<feature type="transmembrane region" description="Helical" evidence="4">
    <location>
        <begin position="670"/>
        <end position="697"/>
    </location>
</feature>
<comment type="caution">
    <text evidence="4">Lacks the conserved Asp active site.</text>
</comment>
<accession>A0A7C6A9V0</accession>
<feature type="transmembrane region" description="Helical" evidence="4">
    <location>
        <begin position="737"/>
        <end position="758"/>
    </location>
</feature>
<evidence type="ECO:0000259" key="6">
    <source>
        <dbReference type="PROSITE" id="PS51006"/>
    </source>
</evidence>
<dbReference type="GO" id="GO:0008295">
    <property type="term" value="P:spermidine biosynthetic process"/>
    <property type="evidence" value="ECO:0007669"/>
    <property type="project" value="UniProtKB-UniRule"/>
</dbReference>
<feature type="transmembrane region" description="Helical" evidence="4">
    <location>
        <begin position="147"/>
        <end position="167"/>
    </location>
</feature>
<keyword evidence="4" id="KW-0472">Membrane</keyword>
<evidence type="ECO:0000256" key="5">
    <source>
        <dbReference type="PROSITE-ProRule" id="PRU00354"/>
    </source>
</evidence>
<dbReference type="SUPFAM" id="SSF103473">
    <property type="entry name" value="MFS general substrate transporter"/>
    <property type="match status" value="1"/>
</dbReference>
<sequence>MPFVLSIMIFVTGASGIIAQIVLIRELLVTFYGNELSIGLVLANWLILEAIGSFLLGKTIERVKNKIGLFSSFVFIFSVALPMMIYFARILKNIIGAAPGEILNTPTMFLTSFLILLPLACCHGALFTFGAHLFAEQSQYQKSVGRVYVLETCGTIAGGVLLPYLLLPYFSPFAIAFIIGITNLAWIAVLIFFPFDKRKVPLFLSYGGAIVLLGFFLFGSQLPQKLQGLSLAQKWRGYNVVYSGNSKYGNITVVKRQEQYTFFEDGIPVINIPIYDIGFAEDFVHLSLLSHPNPQQVLIIGGASGGILNEILKHPIQTVYYVELDPLLIQAIQQFPTPITSNELTDQRVRLIQQDARLFLKTHQENFDLILVNLLAPATLQLNRFFTKEFFALAKARLNPKGMVASISYGSSSYLSAELKRIIVANWLTLKSVFSSVFVIPGDFNLFLAGDSLIDINSSRLISRLSERKIETHLITPEYLTDRLSEYKYQWFWSAVGEKRGKINSDFAPHAVFDNFLYWSALTADVFRNFLKIFQSITIFHFISIFGLVFILAILLSKRLLEADRRLLKAITFALFSTGFAGMVLNLVITLAFQSVFGYVYHQISILITAFIAGTAIGGGIAIRLSRIGENSKRQATSIITIFLLIESCLFLIGLGIPFILIGLGANNKILFPILSVLVGGLLGMEFPLANTIYVALSNLRSASSRKPVGLLYASDLAGGFLGALFVSVILIPILGITLTALVASLFKLTSILLILFSRLTKSDLSSR</sequence>
<feature type="transmembrane region" description="Helical" evidence="4">
    <location>
        <begin position="173"/>
        <end position="193"/>
    </location>
</feature>
<dbReference type="AlphaFoldDB" id="A0A7C6A9V0"/>
<dbReference type="HAMAP" id="MF_00198">
    <property type="entry name" value="Spermidine_synth"/>
    <property type="match status" value="1"/>
</dbReference>
<feature type="transmembrane region" description="Helical" evidence="4">
    <location>
        <begin position="200"/>
        <end position="219"/>
    </location>
</feature>
<dbReference type="CDD" id="cd02440">
    <property type="entry name" value="AdoMet_MTases"/>
    <property type="match status" value="1"/>
</dbReference>
<keyword evidence="4" id="KW-0812">Transmembrane</keyword>
<dbReference type="Gene3D" id="3.40.50.150">
    <property type="entry name" value="Vaccinia Virus protein VP39"/>
    <property type="match status" value="1"/>
</dbReference>
<feature type="transmembrane region" description="Helical" evidence="4">
    <location>
        <begin position="35"/>
        <end position="56"/>
    </location>
</feature>
<keyword evidence="4" id="KW-1133">Transmembrane helix</keyword>
<keyword evidence="4" id="KW-1003">Cell membrane</keyword>
<dbReference type="GO" id="GO:0005886">
    <property type="term" value="C:plasma membrane"/>
    <property type="evidence" value="ECO:0007669"/>
    <property type="project" value="UniProtKB-SubCell"/>
</dbReference>
<feature type="transmembrane region" description="Helical" evidence="4">
    <location>
        <begin position="567"/>
        <end position="593"/>
    </location>
</feature>
<evidence type="ECO:0000313" key="7">
    <source>
        <dbReference type="EMBL" id="HHS52672.1"/>
    </source>
</evidence>
<comment type="pathway">
    <text evidence="4">Amine and polyamine biosynthesis; spermidine biosynthesis; spermidine from putrescine: step 1/1.</text>
</comment>
<dbReference type="Pfam" id="PF01564">
    <property type="entry name" value="Spermine_synth"/>
    <property type="match status" value="1"/>
</dbReference>
<dbReference type="UniPathway" id="UPA00248">
    <property type="reaction ID" value="UER00314"/>
</dbReference>
<dbReference type="SUPFAM" id="SSF53335">
    <property type="entry name" value="S-adenosyl-L-methionine-dependent methyltransferases"/>
    <property type="match status" value="1"/>
</dbReference>
<feature type="transmembrane region" description="Helical" evidence="4">
    <location>
        <begin position="709"/>
        <end position="731"/>
    </location>
</feature>
<feature type="transmembrane region" description="Helical" evidence="4">
    <location>
        <begin position="533"/>
        <end position="555"/>
    </location>
</feature>
<comment type="catalytic activity">
    <reaction evidence="4">
        <text>S-adenosyl 3-(methylsulfanyl)propylamine + putrescine = S-methyl-5'-thioadenosine + spermidine + H(+)</text>
        <dbReference type="Rhea" id="RHEA:12721"/>
        <dbReference type="ChEBI" id="CHEBI:15378"/>
        <dbReference type="ChEBI" id="CHEBI:17509"/>
        <dbReference type="ChEBI" id="CHEBI:57443"/>
        <dbReference type="ChEBI" id="CHEBI:57834"/>
        <dbReference type="ChEBI" id="CHEBI:326268"/>
        <dbReference type="EC" id="2.5.1.16"/>
    </reaction>
</comment>
<protein>
    <recommendedName>
        <fullName evidence="4">Polyamine aminopropyltransferase</fullName>
    </recommendedName>
    <alternativeName>
        <fullName evidence="4">Putrescine aminopropyltransferase</fullName>
        <shortName evidence="4">PAPT</shortName>
    </alternativeName>
    <alternativeName>
        <fullName evidence="4">Spermidine synthase</fullName>
        <shortName evidence="4">SPDS</shortName>
        <shortName evidence="4">SPDSY</shortName>
        <ecNumber evidence="4">2.5.1.16</ecNumber>
    </alternativeName>
</protein>
<dbReference type="EMBL" id="DTLI01000174">
    <property type="protein sequence ID" value="HHS52672.1"/>
    <property type="molecule type" value="Genomic_DNA"/>
</dbReference>
<dbReference type="InterPro" id="IPR030374">
    <property type="entry name" value="PABS"/>
</dbReference>
<comment type="function">
    <text evidence="4">Catalyzes the irreversible transfer of a propylamine group from the amino donor S-adenosylmethioninamine (decarboxy-AdoMet) to putrescine (1,4-diaminobutane) to yield spermidine.</text>
</comment>
<comment type="similarity">
    <text evidence="1 4">Belongs to the spermidine/spermine synthase family.</text>
</comment>
<keyword evidence="3 4" id="KW-0620">Polyamine biosynthesis</keyword>
<reference evidence="7" key="1">
    <citation type="journal article" date="2020" name="mSystems">
        <title>Genome- and Community-Level Interaction Insights into Carbon Utilization and Element Cycling Functions of Hydrothermarchaeota in Hydrothermal Sediment.</title>
        <authorList>
            <person name="Zhou Z."/>
            <person name="Liu Y."/>
            <person name="Xu W."/>
            <person name="Pan J."/>
            <person name="Luo Z.H."/>
            <person name="Li M."/>
        </authorList>
    </citation>
    <scope>NUCLEOTIDE SEQUENCE [LARGE SCALE GENOMIC DNA]</scope>
    <source>
        <strain evidence="7">SpSt-876</strain>
    </source>
</reference>
<proteinExistence type="inferred from homology"/>
<comment type="subunit">
    <text evidence="4">Homodimer or homotetramer.</text>
</comment>
<comment type="subcellular location">
    <subcellularLocation>
        <location evidence="4">Cell membrane</location>
        <topology evidence="4">Multi-pass membrane protein</topology>
    </subcellularLocation>
</comment>
<comment type="caution">
    <text evidence="4 5">Lacks conserved residue(s) required for the propagation of feature annotation.</text>
</comment>
<feature type="binding site" evidence="4">
    <location>
        <position position="323"/>
    </location>
    <ligand>
        <name>S-methyl-5'-thioadenosine</name>
        <dbReference type="ChEBI" id="CHEBI:17509"/>
    </ligand>
</feature>
<organism evidence="7">
    <name type="scientific">candidate division WOR-3 bacterium</name>
    <dbReference type="NCBI Taxonomy" id="2052148"/>
    <lineage>
        <taxon>Bacteria</taxon>
        <taxon>Bacteria division WOR-3</taxon>
    </lineage>
</organism>
<dbReference type="InterPro" id="IPR036259">
    <property type="entry name" value="MFS_trans_sf"/>
</dbReference>
<keyword evidence="4" id="KW-0745">Spermidine biosynthesis</keyword>
<dbReference type="GO" id="GO:0005829">
    <property type="term" value="C:cytosol"/>
    <property type="evidence" value="ECO:0007669"/>
    <property type="project" value="TreeGrafter"/>
</dbReference>
<dbReference type="PANTHER" id="PTHR11558:SF11">
    <property type="entry name" value="SPERMIDINE SYNTHASE"/>
    <property type="match status" value="1"/>
</dbReference>
<feature type="transmembrane region" description="Helical" evidence="4">
    <location>
        <begin position="108"/>
        <end position="135"/>
    </location>
</feature>
<dbReference type="PROSITE" id="PS51006">
    <property type="entry name" value="PABS_2"/>
    <property type="match status" value="1"/>
</dbReference>
<name>A0A7C6A9V0_UNCW3</name>
<feature type="transmembrane region" description="Helical" evidence="4">
    <location>
        <begin position="637"/>
        <end position="664"/>
    </location>
</feature>
<evidence type="ECO:0000256" key="4">
    <source>
        <dbReference type="HAMAP-Rule" id="MF_00198"/>
    </source>
</evidence>
<feature type="domain" description="PABS" evidence="6">
    <location>
        <begin position="215"/>
        <end position="459"/>
    </location>
</feature>
<dbReference type="PANTHER" id="PTHR11558">
    <property type="entry name" value="SPERMIDINE/SPERMINE SYNTHASE"/>
    <property type="match status" value="1"/>
</dbReference>
<feature type="transmembrane region" description="Helical" evidence="4">
    <location>
        <begin position="599"/>
        <end position="625"/>
    </location>
</feature>